<sequence>MPSRQRLQLDRITKEARPKPDVNQPTLLESLGAPSSFKINRACSSLPLDLVASMTKCRERNHLWRNRRVALMGCEY</sequence>
<feature type="compositionally biased region" description="Basic and acidic residues" evidence="1">
    <location>
        <begin position="7"/>
        <end position="20"/>
    </location>
</feature>
<dbReference type="Proteomes" id="UP000054248">
    <property type="component" value="Unassembled WGS sequence"/>
</dbReference>
<keyword evidence="3" id="KW-1185">Reference proteome</keyword>
<dbReference type="HOGENOM" id="CLU_2656275_0_0_1"/>
<accession>A0A0C3LCL7</accession>
<evidence type="ECO:0000313" key="2">
    <source>
        <dbReference type="EMBL" id="KIO31663.1"/>
    </source>
</evidence>
<organism evidence="2 3">
    <name type="scientific">Tulasnella calospora MUT 4182</name>
    <dbReference type="NCBI Taxonomy" id="1051891"/>
    <lineage>
        <taxon>Eukaryota</taxon>
        <taxon>Fungi</taxon>
        <taxon>Dikarya</taxon>
        <taxon>Basidiomycota</taxon>
        <taxon>Agaricomycotina</taxon>
        <taxon>Agaricomycetes</taxon>
        <taxon>Cantharellales</taxon>
        <taxon>Tulasnellaceae</taxon>
        <taxon>Tulasnella</taxon>
    </lineage>
</organism>
<gene>
    <name evidence="2" type="ORF">M407DRAFT_241741</name>
</gene>
<feature type="region of interest" description="Disordered" evidence="1">
    <location>
        <begin position="1"/>
        <end position="26"/>
    </location>
</feature>
<evidence type="ECO:0000313" key="3">
    <source>
        <dbReference type="Proteomes" id="UP000054248"/>
    </source>
</evidence>
<dbReference type="EMBL" id="KN822961">
    <property type="protein sequence ID" value="KIO31663.1"/>
    <property type="molecule type" value="Genomic_DNA"/>
</dbReference>
<evidence type="ECO:0000256" key="1">
    <source>
        <dbReference type="SAM" id="MobiDB-lite"/>
    </source>
</evidence>
<dbReference type="AlphaFoldDB" id="A0A0C3LCL7"/>
<protein>
    <submittedName>
        <fullName evidence="2">Uncharacterized protein</fullName>
    </submittedName>
</protein>
<reference evidence="2 3" key="1">
    <citation type="submission" date="2014-04" db="EMBL/GenBank/DDBJ databases">
        <authorList>
            <consortium name="DOE Joint Genome Institute"/>
            <person name="Kuo A."/>
            <person name="Girlanda M."/>
            <person name="Perotto S."/>
            <person name="Kohler A."/>
            <person name="Nagy L.G."/>
            <person name="Floudas D."/>
            <person name="Copeland A."/>
            <person name="Barry K.W."/>
            <person name="Cichocki N."/>
            <person name="Veneault-Fourrey C."/>
            <person name="LaButti K."/>
            <person name="Lindquist E.A."/>
            <person name="Lipzen A."/>
            <person name="Lundell T."/>
            <person name="Morin E."/>
            <person name="Murat C."/>
            <person name="Sun H."/>
            <person name="Tunlid A."/>
            <person name="Henrissat B."/>
            <person name="Grigoriev I.V."/>
            <person name="Hibbett D.S."/>
            <person name="Martin F."/>
            <person name="Nordberg H.P."/>
            <person name="Cantor M.N."/>
            <person name="Hua S.X."/>
        </authorList>
    </citation>
    <scope>NUCLEOTIDE SEQUENCE [LARGE SCALE GENOMIC DNA]</scope>
    <source>
        <strain evidence="2 3">MUT 4182</strain>
    </source>
</reference>
<proteinExistence type="predicted"/>
<reference evidence="3" key="2">
    <citation type="submission" date="2015-01" db="EMBL/GenBank/DDBJ databases">
        <title>Evolutionary Origins and Diversification of the Mycorrhizal Mutualists.</title>
        <authorList>
            <consortium name="DOE Joint Genome Institute"/>
            <consortium name="Mycorrhizal Genomics Consortium"/>
            <person name="Kohler A."/>
            <person name="Kuo A."/>
            <person name="Nagy L.G."/>
            <person name="Floudas D."/>
            <person name="Copeland A."/>
            <person name="Barry K.W."/>
            <person name="Cichocki N."/>
            <person name="Veneault-Fourrey C."/>
            <person name="LaButti K."/>
            <person name="Lindquist E.A."/>
            <person name="Lipzen A."/>
            <person name="Lundell T."/>
            <person name="Morin E."/>
            <person name="Murat C."/>
            <person name="Riley R."/>
            <person name="Ohm R."/>
            <person name="Sun H."/>
            <person name="Tunlid A."/>
            <person name="Henrissat B."/>
            <person name="Grigoriev I.V."/>
            <person name="Hibbett D.S."/>
            <person name="Martin F."/>
        </authorList>
    </citation>
    <scope>NUCLEOTIDE SEQUENCE [LARGE SCALE GENOMIC DNA]</scope>
    <source>
        <strain evidence="3">MUT 4182</strain>
    </source>
</reference>
<name>A0A0C3LCL7_9AGAM</name>